<sequence>MVIEDDPLFQRAEKAVTEAVQLRQRLLAAQEQVQHQIQEMARIEAELDLLLPHPPDELARVRELLAQDPPVEGERSPGRAWRWRPG</sequence>
<protein>
    <submittedName>
        <fullName evidence="2">Uncharacterized protein</fullName>
    </submittedName>
</protein>
<dbReference type="RefSeq" id="WP_047191430.1">
    <property type="nucleotide sequence ID" value="NZ_LCYG01000064.1"/>
</dbReference>
<gene>
    <name evidence="2" type="ORF">AA309_23325</name>
</gene>
<keyword evidence="3" id="KW-1185">Reference proteome</keyword>
<name>A0A0H1R6K0_9HYPH</name>
<evidence type="ECO:0000256" key="1">
    <source>
        <dbReference type="SAM" id="Coils"/>
    </source>
</evidence>
<dbReference type="PATRIC" id="fig|1225564.3.peg.6080"/>
<dbReference type="Proteomes" id="UP000035489">
    <property type="component" value="Unassembled WGS sequence"/>
</dbReference>
<keyword evidence="1" id="KW-0175">Coiled coil</keyword>
<evidence type="ECO:0000313" key="2">
    <source>
        <dbReference type="EMBL" id="KLK90855.1"/>
    </source>
</evidence>
<evidence type="ECO:0000313" key="3">
    <source>
        <dbReference type="Proteomes" id="UP000035489"/>
    </source>
</evidence>
<comment type="caution">
    <text evidence="2">The sequence shown here is derived from an EMBL/GenBank/DDBJ whole genome shotgun (WGS) entry which is preliminary data.</text>
</comment>
<dbReference type="EMBL" id="LCYG01000064">
    <property type="protein sequence ID" value="KLK90855.1"/>
    <property type="molecule type" value="Genomic_DNA"/>
</dbReference>
<feature type="coiled-coil region" evidence="1">
    <location>
        <begin position="12"/>
        <end position="46"/>
    </location>
</feature>
<dbReference type="AlphaFoldDB" id="A0A0H1R6K0"/>
<proteinExistence type="predicted"/>
<organism evidence="2 3">
    <name type="scientific">Microvirga vignae</name>
    <dbReference type="NCBI Taxonomy" id="1225564"/>
    <lineage>
        <taxon>Bacteria</taxon>
        <taxon>Pseudomonadati</taxon>
        <taxon>Pseudomonadota</taxon>
        <taxon>Alphaproteobacteria</taxon>
        <taxon>Hyphomicrobiales</taxon>
        <taxon>Methylobacteriaceae</taxon>
        <taxon>Microvirga</taxon>
    </lineage>
</organism>
<accession>A0A0H1R6K0</accession>
<reference evidence="2 3" key="1">
    <citation type="submission" date="2015-05" db="EMBL/GenBank/DDBJ databases">
        <title>Draft genome sequence of Microvirga vignae strain BR3299, a novel nitrogen fixing bacteria isolated from Brazil semi-aired region.</title>
        <authorList>
            <person name="Zilli J.E."/>
            <person name="Passos S.R."/>
            <person name="Leite J."/>
            <person name="Baldani J.I."/>
            <person name="Xavier G.R."/>
            <person name="Rumjaneck N.G."/>
            <person name="Simoes-Araujo J.L."/>
        </authorList>
    </citation>
    <scope>NUCLEOTIDE SEQUENCE [LARGE SCALE GENOMIC DNA]</scope>
    <source>
        <strain evidence="2 3">BR3299</strain>
    </source>
</reference>